<protein>
    <recommendedName>
        <fullName evidence="1">Beta-ketoacyl synthase-like N-terminal domain-containing protein</fullName>
    </recommendedName>
</protein>
<dbReference type="InterPro" id="IPR014030">
    <property type="entry name" value="Ketoacyl_synth_N"/>
</dbReference>
<evidence type="ECO:0000259" key="1">
    <source>
        <dbReference type="Pfam" id="PF00109"/>
    </source>
</evidence>
<keyword evidence="3" id="KW-1185">Reference proteome</keyword>
<evidence type="ECO:0000313" key="2">
    <source>
        <dbReference type="EMBL" id="KAJ7206325.1"/>
    </source>
</evidence>
<dbReference type="AlphaFoldDB" id="A0AAD6Y7X4"/>
<dbReference type="Pfam" id="PF00109">
    <property type="entry name" value="ketoacyl-synt"/>
    <property type="match status" value="1"/>
</dbReference>
<dbReference type="SUPFAM" id="SSF53901">
    <property type="entry name" value="Thiolase-like"/>
    <property type="match status" value="1"/>
</dbReference>
<gene>
    <name evidence="2" type="ORF">GGX14DRAFT_568300</name>
</gene>
<organism evidence="2 3">
    <name type="scientific">Mycena pura</name>
    <dbReference type="NCBI Taxonomy" id="153505"/>
    <lineage>
        <taxon>Eukaryota</taxon>
        <taxon>Fungi</taxon>
        <taxon>Dikarya</taxon>
        <taxon>Basidiomycota</taxon>
        <taxon>Agaricomycotina</taxon>
        <taxon>Agaricomycetes</taxon>
        <taxon>Agaricomycetidae</taxon>
        <taxon>Agaricales</taxon>
        <taxon>Marasmiineae</taxon>
        <taxon>Mycenaceae</taxon>
        <taxon>Mycena</taxon>
    </lineage>
</organism>
<dbReference type="Proteomes" id="UP001219525">
    <property type="component" value="Unassembled WGS sequence"/>
</dbReference>
<name>A0AAD6Y7X4_9AGAR</name>
<reference evidence="2" key="1">
    <citation type="submission" date="2023-03" db="EMBL/GenBank/DDBJ databases">
        <title>Massive genome expansion in bonnet fungi (Mycena s.s.) driven by repeated elements and novel gene families across ecological guilds.</title>
        <authorList>
            <consortium name="Lawrence Berkeley National Laboratory"/>
            <person name="Harder C.B."/>
            <person name="Miyauchi S."/>
            <person name="Viragh M."/>
            <person name="Kuo A."/>
            <person name="Thoen E."/>
            <person name="Andreopoulos B."/>
            <person name="Lu D."/>
            <person name="Skrede I."/>
            <person name="Drula E."/>
            <person name="Henrissat B."/>
            <person name="Morin E."/>
            <person name="Kohler A."/>
            <person name="Barry K."/>
            <person name="LaButti K."/>
            <person name="Morin E."/>
            <person name="Salamov A."/>
            <person name="Lipzen A."/>
            <person name="Mereny Z."/>
            <person name="Hegedus B."/>
            <person name="Baldrian P."/>
            <person name="Stursova M."/>
            <person name="Weitz H."/>
            <person name="Taylor A."/>
            <person name="Grigoriev I.V."/>
            <person name="Nagy L.G."/>
            <person name="Martin F."/>
            <person name="Kauserud H."/>
        </authorList>
    </citation>
    <scope>NUCLEOTIDE SEQUENCE</scope>
    <source>
        <strain evidence="2">9144</strain>
    </source>
</reference>
<dbReference type="InterPro" id="IPR016039">
    <property type="entry name" value="Thiolase-like"/>
</dbReference>
<dbReference type="EMBL" id="JARJCW010000040">
    <property type="protein sequence ID" value="KAJ7206325.1"/>
    <property type="molecule type" value="Genomic_DNA"/>
</dbReference>
<sequence length="150" mass="16066">MNSEKAYEPLTMFFKASTQAKVPTEGSFLKNVASFTNVSLEKMPELRETFVGFVLSGPAGHSRRRNIGYFMSGNTPWCLGRTRIDAEGSFSGTPYSMANRISYVLDVTGSSLGPPVGHGLQPTCSSSLTALYLATSAIRQGDCKAALGVL</sequence>
<proteinExistence type="predicted"/>
<accession>A0AAD6Y7X4</accession>
<feature type="domain" description="Beta-ketoacyl synthase-like N-terminal" evidence="1">
    <location>
        <begin position="93"/>
        <end position="147"/>
    </location>
</feature>
<comment type="caution">
    <text evidence="2">The sequence shown here is derived from an EMBL/GenBank/DDBJ whole genome shotgun (WGS) entry which is preliminary data.</text>
</comment>
<evidence type="ECO:0000313" key="3">
    <source>
        <dbReference type="Proteomes" id="UP001219525"/>
    </source>
</evidence>
<dbReference type="Gene3D" id="3.40.47.10">
    <property type="match status" value="1"/>
</dbReference>
<dbReference type="GO" id="GO:0016746">
    <property type="term" value="F:acyltransferase activity"/>
    <property type="evidence" value="ECO:0007669"/>
    <property type="project" value="InterPro"/>
</dbReference>